<evidence type="ECO:0000313" key="4">
    <source>
        <dbReference type="EMBL" id="KIN06835.1"/>
    </source>
</evidence>
<dbReference type="PROSITE" id="PS00455">
    <property type="entry name" value="AMP_BINDING"/>
    <property type="match status" value="1"/>
</dbReference>
<dbReference type="InParanoid" id="A0A0C3HV06"/>
<gene>
    <name evidence="4" type="ORF">OIDMADRAFT_46760</name>
</gene>
<dbReference type="Pfam" id="PF00501">
    <property type="entry name" value="AMP-binding"/>
    <property type="match status" value="1"/>
</dbReference>
<evidence type="ECO:0000256" key="1">
    <source>
        <dbReference type="ARBA" id="ARBA00006432"/>
    </source>
</evidence>
<keyword evidence="5" id="KW-1185">Reference proteome</keyword>
<dbReference type="GO" id="GO:0016405">
    <property type="term" value="F:CoA-ligase activity"/>
    <property type="evidence" value="ECO:0007669"/>
    <property type="project" value="TreeGrafter"/>
</dbReference>
<dbReference type="STRING" id="913774.A0A0C3HV06"/>
<dbReference type="InterPro" id="IPR020845">
    <property type="entry name" value="AMP-binding_CS"/>
</dbReference>
<comment type="similarity">
    <text evidence="1">Belongs to the ATP-dependent AMP-binding enzyme family.</text>
</comment>
<dbReference type="Gene3D" id="3.40.50.980">
    <property type="match status" value="2"/>
</dbReference>
<dbReference type="SUPFAM" id="SSF56801">
    <property type="entry name" value="Acetyl-CoA synthetase-like"/>
    <property type="match status" value="1"/>
</dbReference>
<sequence length="370" mass="40987">MATESPYRPIHIPDIDTWDFLFEQKRSFPDSNGDVIVWYAPNCVDTPALIYGTLWASGVVSPSNPTYSASELAFQLKDSQAKAVVTQISGLETALEAAEIAGLPQNRILLIGDEKHPQFLHFSELIGSRRDAKHDRVAQKSSDLAFLVYSSGTTGLPKGVKLTHRNIISNILMIDFGQSELSCYGEQNGMGDVIMAVLPFYHIYGLQLLINHAIHIGVRTVILPRFELNAFCKAIQDHKITFCYIAPPIALLLSKSPIIEKYDLSSVKMCLSAAAPLPLDLVESVWNRLKIPIKQAYGLSETGPATHVQRNEEWRSKVGSVGRLLPNQSMKIVSESGKLLPVGSSGEIWIKGPNIFAGYHNNPKRPRWQI</sequence>
<evidence type="ECO:0000259" key="3">
    <source>
        <dbReference type="Pfam" id="PF00501"/>
    </source>
</evidence>
<accession>A0A0C3HV06</accession>
<dbReference type="HOGENOM" id="CLU_000022_59_2_1"/>
<organism evidence="4 5">
    <name type="scientific">Oidiodendron maius (strain Zn)</name>
    <dbReference type="NCBI Taxonomy" id="913774"/>
    <lineage>
        <taxon>Eukaryota</taxon>
        <taxon>Fungi</taxon>
        <taxon>Dikarya</taxon>
        <taxon>Ascomycota</taxon>
        <taxon>Pezizomycotina</taxon>
        <taxon>Leotiomycetes</taxon>
        <taxon>Leotiomycetes incertae sedis</taxon>
        <taxon>Myxotrichaceae</taxon>
        <taxon>Oidiodendron</taxon>
    </lineage>
</organism>
<proteinExistence type="inferred from homology"/>
<protein>
    <recommendedName>
        <fullName evidence="3">AMP-dependent synthetase/ligase domain-containing protein</fullName>
    </recommendedName>
</protein>
<keyword evidence="2" id="KW-0436">Ligase</keyword>
<feature type="domain" description="AMP-dependent synthetase/ligase" evidence="3">
    <location>
        <begin position="32"/>
        <end position="360"/>
    </location>
</feature>
<dbReference type="Proteomes" id="UP000054321">
    <property type="component" value="Unassembled WGS sequence"/>
</dbReference>
<dbReference type="OrthoDB" id="3633556at2759"/>
<dbReference type="AlphaFoldDB" id="A0A0C3HV06"/>
<dbReference type="PANTHER" id="PTHR24096:SF149">
    <property type="entry name" value="AMP-BINDING DOMAIN-CONTAINING PROTEIN-RELATED"/>
    <property type="match status" value="1"/>
</dbReference>
<evidence type="ECO:0000313" key="5">
    <source>
        <dbReference type="Proteomes" id="UP000054321"/>
    </source>
</evidence>
<dbReference type="Gene3D" id="2.30.38.10">
    <property type="entry name" value="Luciferase, Domain 3"/>
    <property type="match status" value="1"/>
</dbReference>
<evidence type="ECO:0000256" key="2">
    <source>
        <dbReference type="ARBA" id="ARBA00022598"/>
    </source>
</evidence>
<dbReference type="EMBL" id="KN832870">
    <property type="protein sequence ID" value="KIN06835.1"/>
    <property type="molecule type" value="Genomic_DNA"/>
</dbReference>
<reference evidence="4 5" key="1">
    <citation type="submission" date="2014-04" db="EMBL/GenBank/DDBJ databases">
        <authorList>
            <consortium name="DOE Joint Genome Institute"/>
            <person name="Kuo A."/>
            <person name="Martino E."/>
            <person name="Perotto S."/>
            <person name="Kohler A."/>
            <person name="Nagy L.G."/>
            <person name="Floudas D."/>
            <person name="Copeland A."/>
            <person name="Barry K.W."/>
            <person name="Cichocki N."/>
            <person name="Veneault-Fourrey C."/>
            <person name="LaButti K."/>
            <person name="Lindquist E.A."/>
            <person name="Lipzen A."/>
            <person name="Lundell T."/>
            <person name="Morin E."/>
            <person name="Murat C."/>
            <person name="Sun H."/>
            <person name="Tunlid A."/>
            <person name="Henrissat B."/>
            <person name="Grigoriev I.V."/>
            <person name="Hibbett D.S."/>
            <person name="Martin F."/>
            <person name="Nordberg H.P."/>
            <person name="Cantor M.N."/>
            <person name="Hua S.X."/>
        </authorList>
    </citation>
    <scope>NUCLEOTIDE SEQUENCE [LARGE SCALE GENOMIC DNA]</scope>
    <source>
        <strain evidence="4 5">Zn</strain>
    </source>
</reference>
<name>A0A0C3HV06_OIDMZ</name>
<reference evidence="5" key="2">
    <citation type="submission" date="2015-01" db="EMBL/GenBank/DDBJ databases">
        <title>Evolutionary Origins and Diversification of the Mycorrhizal Mutualists.</title>
        <authorList>
            <consortium name="DOE Joint Genome Institute"/>
            <consortium name="Mycorrhizal Genomics Consortium"/>
            <person name="Kohler A."/>
            <person name="Kuo A."/>
            <person name="Nagy L.G."/>
            <person name="Floudas D."/>
            <person name="Copeland A."/>
            <person name="Barry K.W."/>
            <person name="Cichocki N."/>
            <person name="Veneault-Fourrey C."/>
            <person name="LaButti K."/>
            <person name="Lindquist E.A."/>
            <person name="Lipzen A."/>
            <person name="Lundell T."/>
            <person name="Morin E."/>
            <person name="Murat C."/>
            <person name="Riley R."/>
            <person name="Ohm R."/>
            <person name="Sun H."/>
            <person name="Tunlid A."/>
            <person name="Henrissat B."/>
            <person name="Grigoriev I.V."/>
            <person name="Hibbett D.S."/>
            <person name="Martin F."/>
        </authorList>
    </citation>
    <scope>NUCLEOTIDE SEQUENCE [LARGE SCALE GENOMIC DNA]</scope>
    <source>
        <strain evidence="5">Zn</strain>
    </source>
</reference>
<dbReference type="InterPro" id="IPR000873">
    <property type="entry name" value="AMP-dep_synth/lig_dom"/>
</dbReference>
<dbReference type="PANTHER" id="PTHR24096">
    <property type="entry name" value="LONG-CHAIN-FATTY-ACID--COA LIGASE"/>
    <property type="match status" value="1"/>
</dbReference>